<evidence type="ECO:0008006" key="8">
    <source>
        <dbReference type="Google" id="ProtNLM"/>
    </source>
</evidence>
<keyword evidence="7" id="KW-1185">Reference proteome</keyword>
<dbReference type="Proteomes" id="UP001642520">
    <property type="component" value="Unassembled WGS sequence"/>
</dbReference>
<name>A0ABP1N3G5_XYLVO</name>
<comment type="caution">
    <text evidence="6">The sequence shown here is derived from an EMBL/GenBank/DDBJ whole genome shotgun (WGS) entry which is preliminary data.</text>
</comment>
<keyword evidence="2 3" id="KW-0040">ANK repeat</keyword>
<protein>
    <recommendedName>
        <fullName evidence="8">Ankyrin repeat protein</fullName>
    </recommendedName>
</protein>
<evidence type="ECO:0000256" key="3">
    <source>
        <dbReference type="PROSITE-ProRule" id="PRU00023"/>
    </source>
</evidence>
<feature type="coiled-coil region" evidence="4">
    <location>
        <begin position="377"/>
        <end position="411"/>
    </location>
</feature>
<dbReference type="InterPro" id="IPR002110">
    <property type="entry name" value="Ankyrin_rpt"/>
</dbReference>
<evidence type="ECO:0000256" key="5">
    <source>
        <dbReference type="SAM" id="MobiDB-lite"/>
    </source>
</evidence>
<proteinExistence type="predicted"/>
<feature type="coiled-coil region" evidence="4">
    <location>
        <begin position="502"/>
        <end position="529"/>
    </location>
</feature>
<feature type="region of interest" description="Disordered" evidence="5">
    <location>
        <begin position="459"/>
        <end position="487"/>
    </location>
</feature>
<organism evidence="6 7">
    <name type="scientific">Xylocopa violacea</name>
    <name type="common">Violet carpenter bee</name>
    <name type="synonym">Apis violacea</name>
    <dbReference type="NCBI Taxonomy" id="135666"/>
    <lineage>
        <taxon>Eukaryota</taxon>
        <taxon>Metazoa</taxon>
        <taxon>Ecdysozoa</taxon>
        <taxon>Arthropoda</taxon>
        <taxon>Hexapoda</taxon>
        <taxon>Insecta</taxon>
        <taxon>Pterygota</taxon>
        <taxon>Neoptera</taxon>
        <taxon>Endopterygota</taxon>
        <taxon>Hymenoptera</taxon>
        <taxon>Apocrita</taxon>
        <taxon>Aculeata</taxon>
        <taxon>Apoidea</taxon>
        <taxon>Anthophila</taxon>
        <taxon>Apidae</taxon>
        <taxon>Xylocopa</taxon>
        <taxon>Xylocopa</taxon>
    </lineage>
</organism>
<reference evidence="6 7" key="1">
    <citation type="submission" date="2024-08" db="EMBL/GenBank/DDBJ databases">
        <authorList>
            <person name="Will J Nash"/>
            <person name="Angela Man"/>
            <person name="Seanna McTaggart"/>
            <person name="Kendall Baker"/>
            <person name="Tom Barker"/>
            <person name="Leah Catchpole"/>
            <person name="Alex Durrant"/>
            <person name="Karim Gharbi"/>
            <person name="Naomi Irish"/>
            <person name="Gemy Kaithakottil"/>
            <person name="Debby Ku"/>
            <person name="Aaliyah Providence"/>
            <person name="Felix Shaw"/>
            <person name="David Swarbreck"/>
            <person name="Chris Watkins"/>
            <person name="Ann M. McCartney"/>
            <person name="Giulio Formenti"/>
            <person name="Alice Mouton"/>
            <person name="Noel Vella"/>
            <person name="Bjorn M von Reumont"/>
            <person name="Adriana Vella"/>
            <person name="Wilfried Haerty"/>
        </authorList>
    </citation>
    <scope>NUCLEOTIDE SEQUENCE [LARGE SCALE GENOMIC DNA]</scope>
</reference>
<evidence type="ECO:0000256" key="2">
    <source>
        <dbReference type="ARBA" id="ARBA00023043"/>
    </source>
</evidence>
<dbReference type="EMBL" id="CAXAJV020001282">
    <property type="protein sequence ID" value="CAL7934937.1"/>
    <property type="molecule type" value="Genomic_DNA"/>
</dbReference>
<evidence type="ECO:0000313" key="6">
    <source>
        <dbReference type="EMBL" id="CAL7934937.1"/>
    </source>
</evidence>
<evidence type="ECO:0000256" key="4">
    <source>
        <dbReference type="SAM" id="Coils"/>
    </source>
</evidence>
<dbReference type="SUPFAM" id="SSF48403">
    <property type="entry name" value="Ankyrin repeat"/>
    <property type="match status" value="1"/>
</dbReference>
<dbReference type="PANTHER" id="PTHR24171">
    <property type="entry name" value="ANKYRIN REPEAT DOMAIN-CONTAINING PROTEIN 39-RELATED"/>
    <property type="match status" value="1"/>
</dbReference>
<feature type="repeat" description="ANK" evidence="3">
    <location>
        <begin position="38"/>
        <end position="70"/>
    </location>
</feature>
<dbReference type="InterPro" id="IPR036770">
    <property type="entry name" value="Ankyrin_rpt-contain_sf"/>
</dbReference>
<dbReference type="SMART" id="SM00248">
    <property type="entry name" value="ANK"/>
    <property type="match status" value="1"/>
</dbReference>
<dbReference type="PROSITE" id="PS50088">
    <property type="entry name" value="ANK_REPEAT"/>
    <property type="match status" value="1"/>
</dbReference>
<accession>A0ABP1N3G5</accession>
<gene>
    <name evidence="6" type="ORF">XYLVIOL_LOCUS1301</name>
</gene>
<dbReference type="Gene3D" id="1.25.40.20">
    <property type="entry name" value="Ankyrin repeat-containing domain"/>
    <property type="match status" value="1"/>
</dbReference>
<dbReference type="PROSITE" id="PS50297">
    <property type="entry name" value="ANK_REP_REGION"/>
    <property type="match status" value="1"/>
</dbReference>
<evidence type="ECO:0000256" key="1">
    <source>
        <dbReference type="ARBA" id="ARBA00022737"/>
    </source>
</evidence>
<sequence>MNNMEKNINMVKLLHSISENDVEGVKELEVDMNCTDSDGNTPLHYAVYVKDFQIVEYLLEKKADILIENNANETPFDMEPKDKNIVLLLGTEIINKSIQIINEFELNTPTDKKQNASSEEDDKYLLKKKISYLCKRLQTLKNNNDKLTYEEANLFILFVETVSYHCTSKDKQEKTINYFMSMEEKSINSIKKIRSIILKGSPDSIINLDSMIDFIESCYNGKNKKQKVGFFTELNQYLEYLSKENDDSQGDKKFDFFKMFSNEKKKLVENDTVTNVQHATQLKRFVLNAYKNDIDWEEQWFEFIVNIYPGLKLNEDLIKEANTDYVEKQLLHLRNNLVHGFHEYDIQKFKKAVINLRGKLLEYYYAERVHIKLKSLCVDLEEIEQSLNTDLKELQNEFNVSREVLSENEARNLVGPKFVKLVFPNKLLNNDDSPVKEHIEEYFKFMSIIEDLNRTSQEKDSMAELDEARTEEHSSRTSQEEDSTKKLDNKARRELFEQFMKLRRIEKDSETYSEEREKLLNKLEDYKVDKFKFDLVCKYYIEKGQGFNKEVSKVVADVVVFIENIVKLVNNFYDFKGVNIILLSELILNKNNGNKELVFSERNNPNSKLKKLIKESIQAMRLVDLAHSFNNIDIPVGSIILKINVKQTIENIIRTLYDTYNEYEIEFDIKEIFSRERFLNELIWQDKKEGAPMKLVTIKNNNSKKCINECLYYKTFGRIYSLIDLEYMSPYIVKLIETGVEGYKANNIINKINLIKLVDNLLNKTEYDKYLNILLSIDFEDFKLYEILYDKILEKKINVKDISSIFEKLTHLDKFIDVLLTKSSSTRNNNDVIELTKSVVEIINQEACSKYESTKYENEKDIVLQILMKGDKIQQEFVGIIEENFLGFIDRDLLIVKIKNLNSNHSEALDILIKLEGRLKSDTINSHKTKYLLILSELVYTESKLDIPNIESTKDACAGLFTEVTKYILCLDDTNAKVDIIQTLKETYNQIKGLEVYKNMLYSSKFLHSDKYLDLLKIAKDVAYWSNNNEEELIYALRIYKEVYSCTKKDHGIYHWKTMLVVKCIAKAYVNLNKFYCQKRDYRNSLYYNLCALNRYNIVYNIEVKIFGPNADCINYTKCRIGWCMFYIIQSYTKSGFLRGSIKKKVTYYKEEMKKDVYERLREMYQVLRKR</sequence>
<dbReference type="Pfam" id="PF13857">
    <property type="entry name" value="Ank_5"/>
    <property type="match status" value="1"/>
</dbReference>
<keyword evidence="1" id="KW-0677">Repeat</keyword>
<evidence type="ECO:0000313" key="7">
    <source>
        <dbReference type="Proteomes" id="UP001642520"/>
    </source>
</evidence>
<keyword evidence="4" id="KW-0175">Coiled coil</keyword>